<evidence type="ECO:0000313" key="3">
    <source>
        <dbReference type="RefSeq" id="XP_056858288.1"/>
    </source>
</evidence>
<dbReference type="AlphaFoldDB" id="A0A9W3D3K7"/>
<protein>
    <submittedName>
        <fullName evidence="3">Uncharacterized protein LOC130507615</fullName>
    </submittedName>
</protein>
<evidence type="ECO:0000259" key="1">
    <source>
        <dbReference type="Pfam" id="PF13966"/>
    </source>
</evidence>
<dbReference type="Pfam" id="PF13966">
    <property type="entry name" value="zf-RVT"/>
    <property type="match status" value="1"/>
</dbReference>
<name>A0A9W3D3K7_RAPSA</name>
<gene>
    <name evidence="3" type="primary">LOC130507615</name>
</gene>
<organism evidence="2 3">
    <name type="scientific">Raphanus sativus</name>
    <name type="common">Radish</name>
    <name type="synonym">Raphanus raphanistrum var. sativus</name>
    <dbReference type="NCBI Taxonomy" id="3726"/>
    <lineage>
        <taxon>Eukaryota</taxon>
        <taxon>Viridiplantae</taxon>
        <taxon>Streptophyta</taxon>
        <taxon>Embryophyta</taxon>
        <taxon>Tracheophyta</taxon>
        <taxon>Spermatophyta</taxon>
        <taxon>Magnoliopsida</taxon>
        <taxon>eudicotyledons</taxon>
        <taxon>Gunneridae</taxon>
        <taxon>Pentapetalae</taxon>
        <taxon>rosids</taxon>
        <taxon>malvids</taxon>
        <taxon>Brassicales</taxon>
        <taxon>Brassicaceae</taxon>
        <taxon>Brassiceae</taxon>
        <taxon>Raphanus</taxon>
    </lineage>
</organism>
<dbReference type="RefSeq" id="XP_056858288.1">
    <property type="nucleotide sequence ID" value="XM_057002308.1"/>
</dbReference>
<reference evidence="3" key="1">
    <citation type="submission" date="2025-08" db="UniProtKB">
        <authorList>
            <consortium name="RefSeq"/>
        </authorList>
    </citation>
    <scope>IDENTIFICATION</scope>
    <source>
        <tissue evidence="3">Leaf</tissue>
    </source>
</reference>
<feature type="domain" description="Reverse transcriptase zinc-binding" evidence="1">
    <location>
        <begin position="119"/>
        <end position="203"/>
    </location>
</feature>
<evidence type="ECO:0000313" key="2">
    <source>
        <dbReference type="Proteomes" id="UP000504610"/>
    </source>
</evidence>
<dbReference type="PANTHER" id="PTHR33116">
    <property type="entry name" value="REVERSE TRANSCRIPTASE ZINC-BINDING DOMAIN-CONTAINING PROTEIN-RELATED-RELATED"/>
    <property type="match status" value="1"/>
</dbReference>
<sequence>GGSWIWKSLCELRSLARPFVFCKIGSGFTGSFWFDNWISLGPLIELVGVNAPRTTGLAENATVHDALLGNRWWLTSSRSRNPTIVFFKDSLPDPTDMSLSEVDDRYLWQIGGNAPKDSFSSSDMWNHLFNHSPAVPWYRSVWFTGMIPKHAFLSWLVALDRLSTRDIMRRWGITVSPMCLLCGSSDECRQHLFFDCSYSQEVWEFFYSRLHLSPPHLFEDGLRWISSPTQDNNINLILHLSFQASVYLLWKERNSRIHSQVSRPPAVLIAEIQRLICAKLDSLSRAQRHRPSTVSFLSTWFSFF</sequence>
<dbReference type="OrthoDB" id="1744683at2759"/>
<dbReference type="Proteomes" id="UP000504610">
    <property type="component" value="Unplaced"/>
</dbReference>
<dbReference type="GeneID" id="130507615"/>
<proteinExistence type="predicted"/>
<feature type="non-terminal residue" evidence="3">
    <location>
        <position position="1"/>
    </location>
</feature>
<keyword evidence="2" id="KW-1185">Reference proteome</keyword>
<dbReference type="PANTHER" id="PTHR33116:SF84">
    <property type="entry name" value="RNA-DIRECTED DNA POLYMERASE"/>
    <property type="match status" value="1"/>
</dbReference>
<accession>A0A9W3D3K7</accession>
<dbReference type="KEGG" id="rsz:130507615"/>
<dbReference type="InterPro" id="IPR026960">
    <property type="entry name" value="RVT-Znf"/>
</dbReference>